<evidence type="ECO:0000313" key="3">
    <source>
        <dbReference type="Proteomes" id="UP000748752"/>
    </source>
</evidence>
<gene>
    <name evidence="2" type="ORF">CKO31_09205</name>
</gene>
<keyword evidence="3" id="KW-1185">Reference proteome</keyword>
<organism evidence="2 3">
    <name type="scientific">Thiohalocapsa halophila</name>
    <dbReference type="NCBI Taxonomy" id="69359"/>
    <lineage>
        <taxon>Bacteria</taxon>
        <taxon>Pseudomonadati</taxon>
        <taxon>Pseudomonadota</taxon>
        <taxon>Gammaproteobacteria</taxon>
        <taxon>Chromatiales</taxon>
        <taxon>Chromatiaceae</taxon>
        <taxon>Thiohalocapsa</taxon>
    </lineage>
</organism>
<comment type="caution">
    <text evidence="2">The sequence shown here is derived from an EMBL/GenBank/DDBJ whole genome shotgun (WGS) entry which is preliminary data.</text>
</comment>
<dbReference type="Proteomes" id="UP000748752">
    <property type="component" value="Unassembled WGS sequence"/>
</dbReference>
<evidence type="ECO:0000256" key="1">
    <source>
        <dbReference type="SAM" id="MobiDB-lite"/>
    </source>
</evidence>
<feature type="region of interest" description="Disordered" evidence="1">
    <location>
        <begin position="1"/>
        <end position="37"/>
    </location>
</feature>
<evidence type="ECO:0000313" key="2">
    <source>
        <dbReference type="EMBL" id="MBK1630915.1"/>
    </source>
</evidence>
<protein>
    <submittedName>
        <fullName evidence="2">Uncharacterized protein</fullName>
    </submittedName>
</protein>
<dbReference type="EMBL" id="NRRV01000018">
    <property type="protein sequence ID" value="MBK1630915.1"/>
    <property type="molecule type" value="Genomic_DNA"/>
</dbReference>
<name>A0ABS1CG79_9GAMM</name>
<accession>A0ABS1CG79</accession>
<sequence length="133" mass="14835">MRIQTQSAHRPRSVHRLGGGVGRLRPAAVRHDPEPAPARRFGLQRAWREVAPPCFRALTSHPECRCRPASAPGRGARLSGRLGFPIRYPWRAPSCSTRSAPEGARRCGRFGRAAYCMRLHEDVRLNNALFADS</sequence>
<proteinExistence type="predicted"/>
<reference evidence="2 3" key="1">
    <citation type="journal article" date="2020" name="Microorganisms">
        <title>Osmotic Adaptation and Compatible Solute Biosynthesis of Phototrophic Bacteria as Revealed from Genome Analyses.</title>
        <authorList>
            <person name="Imhoff J.F."/>
            <person name="Rahn T."/>
            <person name="Kunzel S."/>
            <person name="Keller A."/>
            <person name="Neulinger S.C."/>
        </authorList>
    </citation>
    <scope>NUCLEOTIDE SEQUENCE [LARGE SCALE GENOMIC DNA]</scope>
    <source>
        <strain evidence="2 3">DSM 6210</strain>
    </source>
</reference>